<accession>A0A653BM65</accession>
<dbReference type="EMBL" id="CAACVG010002140">
    <property type="protein sequence ID" value="VEN36086.1"/>
    <property type="molecule type" value="Genomic_DNA"/>
</dbReference>
<evidence type="ECO:0000313" key="1">
    <source>
        <dbReference type="EMBL" id="VEN36086.1"/>
    </source>
</evidence>
<gene>
    <name evidence="1" type="ORF">CALMAC_LOCUS1803</name>
</gene>
<keyword evidence="2" id="KW-1185">Reference proteome</keyword>
<reference evidence="1 2" key="1">
    <citation type="submission" date="2019-01" db="EMBL/GenBank/DDBJ databases">
        <authorList>
            <person name="Sayadi A."/>
        </authorList>
    </citation>
    <scope>NUCLEOTIDE SEQUENCE [LARGE SCALE GENOMIC DNA]</scope>
</reference>
<name>A0A653BM65_CALMS</name>
<organism evidence="1 2">
    <name type="scientific">Callosobruchus maculatus</name>
    <name type="common">Southern cowpea weevil</name>
    <name type="synonym">Pulse bruchid</name>
    <dbReference type="NCBI Taxonomy" id="64391"/>
    <lineage>
        <taxon>Eukaryota</taxon>
        <taxon>Metazoa</taxon>
        <taxon>Ecdysozoa</taxon>
        <taxon>Arthropoda</taxon>
        <taxon>Hexapoda</taxon>
        <taxon>Insecta</taxon>
        <taxon>Pterygota</taxon>
        <taxon>Neoptera</taxon>
        <taxon>Endopterygota</taxon>
        <taxon>Coleoptera</taxon>
        <taxon>Polyphaga</taxon>
        <taxon>Cucujiformia</taxon>
        <taxon>Chrysomeloidea</taxon>
        <taxon>Chrysomelidae</taxon>
        <taxon>Bruchinae</taxon>
        <taxon>Bruchini</taxon>
        <taxon>Callosobruchus</taxon>
    </lineage>
</organism>
<dbReference type="AlphaFoldDB" id="A0A653BM65"/>
<dbReference type="Proteomes" id="UP000410492">
    <property type="component" value="Unassembled WGS sequence"/>
</dbReference>
<sequence length="47" mass="5348">MKLLTMFRTVSKYISASIVDLTFDEECKSGNVYELVTVGDVVLTFQR</sequence>
<proteinExistence type="predicted"/>
<protein>
    <submittedName>
        <fullName evidence="1">Uncharacterized protein</fullName>
    </submittedName>
</protein>
<dbReference type="OrthoDB" id="10681425at2759"/>
<evidence type="ECO:0000313" key="2">
    <source>
        <dbReference type="Proteomes" id="UP000410492"/>
    </source>
</evidence>